<comment type="caution">
    <text evidence="2">The sequence shown here is derived from an EMBL/GenBank/DDBJ whole genome shotgun (WGS) entry which is preliminary data.</text>
</comment>
<dbReference type="CDD" id="cd03116">
    <property type="entry name" value="MobB"/>
    <property type="match status" value="1"/>
</dbReference>
<dbReference type="Proteomes" id="UP000689967">
    <property type="component" value="Unassembled WGS sequence"/>
</dbReference>
<feature type="domain" description="Molybdopterin-guanine dinucleotide biosynthesis protein B (MobB)" evidence="1">
    <location>
        <begin position="4"/>
        <end position="135"/>
    </location>
</feature>
<organism evidence="2 3">
    <name type="scientific">Falsiroseomonas oleicola</name>
    <dbReference type="NCBI Taxonomy" id="2801474"/>
    <lineage>
        <taxon>Bacteria</taxon>
        <taxon>Pseudomonadati</taxon>
        <taxon>Pseudomonadota</taxon>
        <taxon>Alphaproteobacteria</taxon>
        <taxon>Acetobacterales</taxon>
        <taxon>Roseomonadaceae</taxon>
        <taxon>Falsiroseomonas</taxon>
    </lineage>
</organism>
<evidence type="ECO:0000313" key="2">
    <source>
        <dbReference type="EMBL" id="MBU8543090.1"/>
    </source>
</evidence>
<keyword evidence="3" id="KW-1185">Reference proteome</keyword>
<dbReference type="InterPro" id="IPR004435">
    <property type="entry name" value="MobB_dom"/>
</dbReference>
<proteinExistence type="predicted"/>
<dbReference type="PANTHER" id="PTHR40072">
    <property type="entry name" value="MOLYBDOPTERIN-GUANINE DINUCLEOTIDE BIOSYNTHESIS ADAPTER PROTEIN-RELATED"/>
    <property type="match status" value="1"/>
</dbReference>
<dbReference type="InterPro" id="IPR052539">
    <property type="entry name" value="MGD_biosynthesis_adapter"/>
</dbReference>
<reference evidence="2 3" key="1">
    <citation type="submission" date="2021-01" db="EMBL/GenBank/DDBJ databases">
        <title>Roseomonas sp. nov, a bacterium isolated from an oil production mixture in Yumen Oilfield.</title>
        <authorList>
            <person name="Wu D."/>
        </authorList>
    </citation>
    <scope>NUCLEOTIDE SEQUENCE [LARGE SCALE GENOMIC DNA]</scope>
    <source>
        <strain evidence="2 3">ROY-5-3</strain>
    </source>
</reference>
<accession>A0ABS6H342</accession>
<dbReference type="Pfam" id="PF03205">
    <property type="entry name" value="MobB"/>
    <property type="match status" value="1"/>
</dbReference>
<evidence type="ECO:0000313" key="3">
    <source>
        <dbReference type="Proteomes" id="UP000689967"/>
    </source>
</evidence>
<dbReference type="RefSeq" id="WP_216873384.1">
    <property type="nucleotide sequence ID" value="NZ_JAERQM010000001.1"/>
</dbReference>
<gene>
    <name evidence="2" type="primary">mobB</name>
    <name evidence="2" type="ORF">JJQ90_05200</name>
</gene>
<dbReference type="NCBIfam" id="TIGR00176">
    <property type="entry name" value="mobB"/>
    <property type="match status" value="1"/>
</dbReference>
<evidence type="ECO:0000259" key="1">
    <source>
        <dbReference type="Pfam" id="PF03205"/>
    </source>
</evidence>
<sequence length="170" mass="18597">MRLIGLAGWSGSGKTTLLTRLIPELAARGVSVSTLKHAHHAFDIDQPGKDSHSHREAGARQVLVSSARRWALMTELRETPEPSLKQLLTRFDPVDLVIVEGFKRDPHPKIEVFRQANAKPWLHPADSAIIAVASDTAPDTTLPHRHLDDIAGIADLLLQGAIPLRDVLQG</sequence>
<protein>
    <submittedName>
        <fullName evidence="2">Molybdopterin-guanine dinucleotide biosynthesis protein B</fullName>
    </submittedName>
</protein>
<dbReference type="PANTHER" id="PTHR40072:SF1">
    <property type="entry name" value="MOLYBDOPTERIN-GUANINE DINUCLEOTIDE BIOSYNTHESIS ADAPTER PROTEIN"/>
    <property type="match status" value="1"/>
</dbReference>
<name>A0ABS6H342_9PROT</name>
<dbReference type="EMBL" id="JAERQM010000001">
    <property type="protein sequence ID" value="MBU8543090.1"/>
    <property type="molecule type" value="Genomic_DNA"/>
</dbReference>